<proteinExistence type="predicted"/>
<sequence length="203" mass="21381">MPELLWRPVAAHTSGRLSAEGAKSSPEPERSIAGVAGLCASAPSIQSPEREEPPLSPLSFDELLELLTDEERWWSSPEADEQAHIDERAGAPPAPLAPAQEISAVWDPAPHDLFIPHPASPSKGAEDGEDAPQHAVVEDSSEGPPRTKMKWLPETEKGDSTVESLATASASSVPAEPGTLGSLKRPMLSRGKPARFAGGHAVS</sequence>
<dbReference type="AlphaFoldDB" id="A0A2C6KRE9"/>
<dbReference type="RefSeq" id="XP_067920587.1">
    <property type="nucleotide sequence ID" value="XM_068067437.1"/>
</dbReference>
<protein>
    <submittedName>
        <fullName evidence="2">Uncharacterized protein</fullName>
    </submittedName>
</protein>
<feature type="region of interest" description="Disordered" evidence="1">
    <location>
        <begin position="1"/>
        <end position="203"/>
    </location>
</feature>
<reference evidence="2 3" key="1">
    <citation type="journal article" date="2017" name="Int. J. Parasitol.">
        <title>The genome of the protozoan parasite Cystoisospora suis and a reverse vaccinology approach to identify vaccine candidates.</title>
        <authorList>
            <person name="Palmieri N."/>
            <person name="Shrestha A."/>
            <person name="Ruttkowski B."/>
            <person name="Beck T."/>
            <person name="Vogl C."/>
            <person name="Tomley F."/>
            <person name="Blake D.P."/>
            <person name="Joachim A."/>
        </authorList>
    </citation>
    <scope>NUCLEOTIDE SEQUENCE [LARGE SCALE GENOMIC DNA]</scope>
    <source>
        <strain evidence="2 3">Wien I</strain>
    </source>
</reference>
<name>A0A2C6KRE9_9APIC</name>
<dbReference type="VEuPathDB" id="ToxoDB:CSUI_007289"/>
<comment type="caution">
    <text evidence="2">The sequence shown here is derived from an EMBL/GenBank/DDBJ whole genome shotgun (WGS) entry which is preliminary data.</text>
</comment>
<keyword evidence="3" id="KW-1185">Reference proteome</keyword>
<feature type="compositionally biased region" description="Polar residues" evidence="1">
    <location>
        <begin position="161"/>
        <end position="172"/>
    </location>
</feature>
<accession>A0A2C6KRE9</accession>
<evidence type="ECO:0000313" key="2">
    <source>
        <dbReference type="EMBL" id="PHJ18883.1"/>
    </source>
</evidence>
<feature type="compositionally biased region" description="Basic and acidic residues" evidence="1">
    <location>
        <begin position="151"/>
        <end position="160"/>
    </location>
</feature>
<organism evidence="2 3">
    <name type="scientific">Cystoisospora suis</name>
    <dbReference type="NCBI Taxonomy" id="483139"/>
    <lineage>
        <taxon>Eukaryota</taxon>
        <taxon>Sar</taxon>
        <taxon>Alveolata</taxon>
        <taxon>Apicomplexa</taxon>
        <taxon>Conoidasida</taxon>
        <taxon>Coccidia</taxon>
        <taxon>Eucoccidiorida</taxon>
        <taxon>Eimeriorina</taxon>
        <taxon>Sarcocystidae</taxon>
        <taxon>Cystoisospora</taxon>
    </lineage>
</organism>
<gene>
    <name evidence="2" type="ORF">CSUI_007289</name>
</gene>
<evidence type="ECO:0000256" key="1">
    <source>
        <dbReference type="SAM" id="MobiDB-lite"/>
    </source>
</evidence>
<dbReference type="Proteomes" id="UP000221165">
    <property type="component" value="Unassembled WGS sequence"/>
</dbReference>
<evidence type="ECO:0000313" key="3">
    <source>
        <dbReference type="Proteomes" id="UP000221165"/>
    </source>
</evidence>
<dbReference type="GeneID" id="94430648"/>
<dbReference type="EMBL" id="MIGC01003822">
    <property type="protein sequence ID" value="PHJ18883.1"/>
    <property type="molecule type" value="Genomic_DNA"/>
</dbReference>